<sequence length="37" mass="4047">MQELNQTDIASKILFVTSITINCINGTGNKQYCDVIG</sequence>
<dbReference type="AlphaFoldDB" id="A0A0E9UKI6"/>
<name>A0A0E9UKI6_ANGAN</name>
<accession>A0A0E9UKI6</accession>
<dbReference type="EMBL" id="GBXM01042812">
    <property type="protein sequence ID" value="JAH65765.1"/>
    <property type="molecule type" value="Transcribed_RNA"/>
</dbReference>
<proteinExistence type="predicted"/>
<protein>
    <submittedName>
        <fullName evidence="1">Uncharacterized protein</fullName>
    </submittedName>
</protein>
<organism evidence="1">
    <name type="scientific">Anguilla anguilla</name>
    <name type="common">European freshwater eel</name>
    <name type="synonym">Muraena anguilla</name>
    <dbReference type="NCBI Taxonomy" id="7936"/>
    <lineage>
        <taxon>Eukaryota</taxon>
        <taxon>Metazoa</taxon>
        <taxon>Chordata</taxon>
        <taxon>Craniata</taxon>
        <taxon>Vertebrata</taxon>
        <taxon>Euteleostomi</taxon>
        <taxon>Actinopterygii</taxon>
        <taxon>Neopterygii</taxon>
        <taxon>Teleostei</taxon>
        <taxon>Anguilliformes</taxon>
        <taxon>Anguillidae</taxon>
        <taxon>Anguilla</taxon>
    </lineage>
</organism>
<reference evidence="1" key="1">
    <citation type="submission" date="2014-11" db="EMBL/GenBank/DDBJ databases">
        <authorList>
            <person name="Amaro Gonzalez C."/>
        </authorList>
    </citation>
    <scope>NUCLEOTIDE SEQUENCE</scope>
</reference>
<evidence type="ECO:0000313" key="1">
    <source>
        <dbReference type="EMBL" id="JAH65765.1"/>
    </source>
</evidence>
<reference evidence="1" key="2">
    <citation type="journal article" date="2015" name="Fish Shellfish Immunol.">
        <title>Early steps in the European eel (Anguilla anguilla)-Vibrio vulnificus interaction in the gills: Role of the RtxA13 toxin.</title>
        <authorList>
            <person name="Callol A."/>
            <person name="Pajuelo D."/>
            <person name="Ebbesson L."/>
            <person name="Teles M."/>
            <person name="MacKenzie S."/>
            <person name="Amaro C."/>
        </authorList>
    </citation>
    <scope>NUCLEOTIDE SEQUENCE</scope>
</reference>